<evidence type="ECO:0000256" key="4">
    <source>
        <dbReference type="ARBA" id="ARBA00023040"/>
    </source>
</evidence>
<keyword evidence="4" id="KW-0297">G-protein coupled receptor</keyword>
<evidence type="ECO:0000256" key="3">
    <source>
        <dbReference type="ARBA" id="ARBA00022989"/>
    </source>
</evidence>
<name>A0A9W7LC58_9STRA</name>
<dbReference type="Gene3D" id="3.40.50.2300">
    <property type="match status" value="2"/>
</dbReference>
<comment type="caution">
    <text evidence="11">The sequence shown here is derived from an EMBL/GenBank/DDBJ whole genome shotgun (WGS) entry which is preliminary data.</text>
</comment>
<keyword evidence="12" id="KW-1185">Reference proteome</keyword>
<dbReference type="PANTHER" id="PTHR10519">
    <property type="entry name" value="GABA-B RECEPTOR"/>
    <property type="match status" value="1"/>
</dbReference>
<evidence type="ECO:0000313" key="12">
    <source>
        <dbReference type="Proteomes" id="UP001165065"/>
    </source>
</evidence>
<evidence type="ECO:0000256" key="7">
    <source>
        <dbReference type="ARBA" id="ARBA00023180"/>
    </source>
</evidence>
<evidence type="ECO:0000256" key="1">
    <source>
        <dbReference type="ARBA" id="ARBA00004370"/>
    </source>
</evidence>
<dbReference type="InterPro" id="IPR028082">
    <property type="entry name" value="Peripla_BP_I"/>
</dbReference>
<sequence>MDSTLPSTLTLGGIFPSSGGWEVGPSVFPAFQMAIEEINENDALLPGTELKYYLNDSSCDEVVGQSKVMWQNTYPRSIDMILGDGCSVACEAEARLAQIWKMPQISWGCTSPSLSNKEKFPFFLRTVSPDTITAAAFSSYIHELTPWRKVAWISEDALLFTMTHDSFRAAQVGLDDPIEIVAHEVFVAGDGVATDLELRMKAIKDTGVRIFVINCYTGNARRLFKIAKKLGMTNEGYQIFVGGGVAECVLANPACPIDGIIEETDEELKEAVHGALFTYMPFAPKGEPRYEDFLNKMVSRLGLSGPSLVNAYAVAAYEAVYSYAHAAHSFSGNIRSDQSEFMSHLRTSSCPGVLSNVTYDEFGDRMSTVAVANFDYGLNEDSNGLWLTTHSFNANEGIVSVGSYQTVYTGGTTNQPPVASATIIDVAGNASVGLPFILSIVAAAIFVITIVVIYFRRNEQKLGLERKADHMRMNSMRLENEKLHENLKMLQQYSKEEIDMIEGQIVSFRASFSKKNANDAEVGTVNARRDMAKLLIPASELESEELLGKGSFGEVHKSKYR</sequence>
<feature type="transmembrane region" description="Helical" evidence="9">
    <location>
        <begin position="432"/>
        <end position="455"/>
    </location>
</feature>
<feature type="domain" description="Receptor ligand binding region" evidence="10">
    <location>
        <begin position="28"/>
        <end position="375"/>
    </location>
</feature>
<dbReference type="Proteomes" id="UP001165065">
    <property type="component" value="Unassembled WGS sequence"/>
</dbReference>
<protein>
    <recommendedName>
        <fullName evidence="10">Receptor ligand binding region domain-containing protein</fullName>
    </recommendedName>
</protein>
<evidence type="ECO:0000259" key="10">
    <source>
        <dbReference type="Pfam" id="PF01094"/>
    </source>
</evidence>
<keyword evidence="5 9" id="KW-0472">Membrane</keyword>
<dbReference type="GO" id="GO:0004965">
    <property type="term" value="F:G protein-coupled GABA receptor activity"/>
    <property type="evidence" value="ECO:0007669"/>
    <property type="project" value="InterPro"/>
</dbReference>
<dbReference type="EMBL" id="BRYA01000263">
    <property type="protein sequence ID" value="GMI45760.1"/>
    <property type="molecule type" value="Genomic_DNA"/>
</dbReference>
<reference evidence="12" key="1">
    <citation type="journal article" date="2023" name="Commun. Biol.">
        <title>Genome analysis of Parmales, the sister group of diatoms, reveals the evolutionary specialization of diatoms from phago-mixotrophs to photoautotrophs.</title>
        <authorList>
            <person name="Ban H."/>
            <person name="Sato S."/>
            <person name="Yoshikawa S."/>
            <person name="Yamada K."/>
            <person name="Nakamura Y."/>
            <person name="Ichinomiya M."/>
            <person name="Sato N."/>
            <person name="Blanc-Mathieu R."/>
            <person name="Endo H."/>
            <person name="Kuwata A."/>
            <person name="Ogata H."/>
        </authorList>
    </citation>
    <scope>NUCLEOTIDE SEQUENCE [LARGE SCALE GENOMIC DNA]</scope>
</reference>
<keyword evidence="6" id="KW-0675">Receptor</keyword>
<evidence type="ECO:0000256" key="5">
    <source>
        <dbReference type="ARBA" id="ARBA00023136"/>
    </source>
</evidence>
<gene>
    <name evidence="11" type="ORF">TrCOL_g13479</name>
</gene>
<dbReference type="Pfam" id="PF01094">
    <property type="entry name" value="ANF_receptor"/>
    <property type="match status" value="1"/>
</dbReference>
<comment type="subcellular location">
    <subcellularLocation>
        <location evidence="1">Membrane</location>
    </subcellularLocation>
</comment>
<dbReference type="SUPFAM" id="SSF53822">
    <property type="entry name" value="Periplasmic binding protein-like I"/>
    <property type="match status" value="1"/>
</dbReference>
<evidence type="ECO:0000256" key="9">
    <source>
        <dbReference type="SAM" id="Phobius"/>
    </source>
</evidence>
<evidence type="ECO:0000256" key="2">
    <source>
        <dbReference type="ARBA" id="ARBA00022692"/>
    </source>
</evidence>
<dbReference type="PRINTS" id="PR01176">
    <property type="entry name" value="GABABRECEPTR"/>
</dbReference>
<organism evidence="11 12">
    <name type="scientific">Triparma columacea</name>
    <dbReference type="NCBI Taxonomy" id="722753"/>
    <lineage>
        <taxon>Eukaryota</taxon>
        <taxon>Sar</taxon>
        <taxon>Stramenopiles</taxon>
        <taxon>Ochrophyta</taxon>
        <taxon>Bolidophyceae</taxon>
        <taxon>Parmales</taxon>
        <taxon>Triparmaceae</taxon>
        <taxon>Triparma</taxon>
    </lineage>
</organism>
<dbReference type="PANTHER" id="PTHR10519:SF20">
    <property type="entry name" value="G-PROTEIN COUPLED RECEPTOR 156-RELATED"/>
    <property type="match status" value="1"/>
</dbReference>
<keyword evidence="8" id="KW-0807">Transducer</keyword>
<keyword evidence="2 9" id="KW-0812">Transmembrane</keyword>
<keyword evidence="7" id="KW-0325">Glycoprotein</keyword>
<accession>A0A9W7LC58</accession>
<evidence type="ECO:0000256" key="6">
    <source>
        <dbReference type="ARBA" id="ARBA00023170"/>
    </source>
</evidence>
<dbReference type="OrthoDB" id="17569at2759"/>
<proteinExistence type="predicted"/>
<keyword evidence="3 9" id="KW-1133">Transmembrane helix</keyword>
<dbReference type="GO" id="GO:0038039">
    <property type="term" value="C:G protein-coupled receptor heterodimeric complex"/>
    <property type="evidence" value="ECO:0007669"/>
    <property type="project" value="TreeGrafter"/>
</dbReference>
<dbReference type="GO" id="GO:0007214">
    <property type="term" value="P:gamma-aminobutyric acid signaling pathway"/>
    <property type="evidence" value="ECO:0007669"/>
    <property type="project" value="TreeGrafter"/>
</dbReference>
<dbReference type="InterPro" id="IPR002455">
    <property type="entry name" value="GPCR3_GABA-B"/>
</dbReference>
<evidence type="ECO:0000313" key="11">
    <source>
        <dbReference type="EMBL" id="GMI45760.1"/>
    </source>
</evidence>
<evidence type="ECO:0000256" key="8">
    <source>
        <dbReference type="ARBA" id="ARBA00023224"/>
    </source>
</evidence>
<dbReference type="InterPro" id="IPR001828">
    <property type="entry name" value="ANF_lig-bd_rcpt"/>
</dbReference>
<dbReference type="AlphaFoldDB" id="A0A9W7LC58"/>